<dbReference type="GO" id="GO:0016651">
    <property type="term" value="F:oxidoreductase activity, acting on NAD(P)H"/>
    <property type="evidence" value="ECO:0007669"/>
    <property type="project" value="TreeGrafter"/>
</dbReference>
<evidence type="ECO:0000259" key="5">
    <source>
        <dbReference type="Pfam" id="PF07992"/>
    </source>
</evidence>
<dbReference type="Pfam" id="PF14759">
    <property type="entry name" value="Reductase_C"/>
    <property type="match status" value="1"/>
</dbReference>
<evidence type="ECO:0000256" key="2">
    <source>
        <dbReference type="ARBA" id="ARBA00022630"/>
    </source>
</evidence>
<gene>
    <name evidence="7" type="ORF">UFOPK2373_00583</name>
</gene>
<dbReference type="SUPFAM" id="SSF55424">
    <property type="entry name" value="FAD/NAD-linked reductases, dimerisation (C-terminal) domain"/>
    <property type="match status" value="1"/>
</dbReference>
<organism evidence="7">
    <name type="scientific">freshwater metagenome</name>
    <dbReference type="NCBI Taxonomy" id="449393"/>
    <lineage>
        <taxon>unclassified sequences</taxon>
        <taxon>metagenomes</taxon>
        <taxon>ecological metagenomes</taxon>
    </lineage>
</organism>
<dbReference type="Gene3D" id="3.30.390.30">
    <property type="match status" value="1"/>
</dbReference>
<keyword evidence="2" id="KW-0285">Flavoprotein</keyword>
<dbReference type="InterPro" id="IPR050446">
    <property type="entry name" value="FAD-oxidoreductase/Apoptosis"/>
</dbReference>
<keyword evidence="4" id="KW-0560">Oxidoreductase</keyword>
<evidence type="ECO:0000256" key="3">
    <source>
        <dbReference type="ARBA" id="ARBA00022827"/>
    </source>
</evidence>
<evidence type="ECO:0000256" key="1">
    <source>
        <dbReference type="ARBA" id="ARBA00001974"/>
    </source>
</evidence>
<name>A0A6J6NLB7_9ZZZZ</name>
<keyword evidence="3" id="KW-0274">FAD</keyword>
<dbReference type="Gene3D" id="3.50.50.60">
    <property type="entry name" value="FAD/NAD(P)-binding domain"/>
    <property type="match status" value="2"/>
</dbReference>
<dbReference type="InterPro" id="IPR023753">
    <property type="entry name" value="FAD/NAD-binding_dom"/>
</dbReference>
<dbReference type="PANTHER" id="PTHR43557:SF2">
    <property type="entry name" value="RIESKE DOMAIN-CONTAINING PROTEIN-RELATED"/>
    <property type="match status" value="1"/>
</dbReference>
<reference evidence="7" key="1">
    <citation type="submission" date="2020-05" db="EMBL/GenBank/DDBJ databases">
        <authorList>
            <person name="Chiriac C."/>
            <person name="Salcher M."/>
            <person name="Ghai R."/>
            <person name="Kavagutti S V."/>
        </authorList>
    </citation>
    <scope>NUCLEOTIDE SEQUENCE</scope>
</reference>
<evidence type="ECO:0000313" key="7">
    <source>
        <dbReference type="EMBL" id="CAB4687209.1"/>
    </source>
</evidence>
<dbReference type="EMBL" id="CAEZXL010000084">
    <property type="protein sequence ID" value="CAB4687209.1"/>
    <property type="molecule type" value="Genomic_DNA"/>
</dbReference>
<dbReference type="GO" id="GO:0005737">
    <property type="term" value="C:cytoplasm"/>
    <property type="evidence" value="ECO:0007669"/>
    <property type="project" value="TreeGrafter"/>
</dbReference>
<evidence type="ECO:0000259" key="6">
    <source>
        <dbReference type="Pfam" id="PF14759"/>
    </source>
</evidence>
<proteinExistence type="predicted"/>
<dbReference type="InterPro" id="IPR036188">
    <property type="entry name" value="FAD/NAD-bd_sf"/>
</dbReference>
<feature type="domain" description="Reductase C-terminal" evidence="6">
    <location>
        <begin position="160"/>
        <end position="215"/>
    </location>
</feature>
<comment type="cofactor">
    <cofactor evidence="1">
        <name>FAD</name>
        <dbReference type="ChEBI" id="CHEBI:57692"/>
    </cofactor>
</comment>
<evidence type="ECO:0000256" key="4">
    <source>
        <dbReference type="ARBA" id="ARBA00023002"/>
    </source>
</evidence>
<dbReference type="PANTHER" id="PTHR43557">
    <property type="entry name" value="APOPTOSIS-INDUCING FACTOR 1"/>
    <property type="match status" value="1"/>
</dbReference>
<dbReference type="SUPFAM" id="SSF51905">
    <property type="entry name" value="FAD/NAD(P)-binding domain"/>
    <property type="match status" value="1"/>
</dbReference>
<dbReference type="InterPro" id="IPR028202">
    <property type="entry name" value="Reductase_C"/>
</dbReference>
<dbReference type="InterPro" id="IPR016156">
    <property type="entry name" value="FAD/NAD-linked_Rdtase_dimer_sf"/>
</dbReference>
<feature type="domain" description="FAD/NAD(P)-binding" evidence="5">
    <location>
        <begin position="2"/>
        <end position="121"/>
    </location>
</feature>
<accession>A0A6J6NLB7</accession>
<sequence>MLRPLGSELAEQMQLRHEAMGVAFKLKRTVTDLIGSAHVEGVRLDDETVLDCDVLIEAIGSHANVEWLSGNEIDRNDGVLVDSAMRVMTRTGHAVPNVFAIGDVARFANPIFDLEARKVEHWNIPTETAKRAAAVIAAYLNQTDIYPAILDEPFKPVPSFWSDQYDNHLLAFGLLGLADKATLVAGDISGDCVFEYSRGDQLVGVCGIGMRSVVQSYRAKFI</sequence>
<protein>
    <submittedName>
        <fullName evidence="7">Unannotated protein</fullName>
    </submittedName>
</protein>
<dbReference type="Pfam" id="PF07992">
    <property type="entry name" value="Pyr_redox_2"/>
    <property type="match status" value="1"/>
</dbReference>
<dbReference type="AlphaFoldDB" id="A0A6J6NLB7"/>